<feature type="domain" description="Tyr recombinase" evidence="6">
    <location>
        <begin position="172"/>
        <end position="397"/>
    </location>
</feature>
<evidence type="ECO:0000256" key="5">
    <source>
        <dbReference type="ARBA" id="ARBA00023172"/>
    </source>
</evidence>
<dbReference type="GO" id="GO:0003677">
    <property type="term" value="F:DNA binding"/>
    <property type="evidence" value="ECO:0007669"/>
    <property type="project" value="UniProtKB-KW"/>
</dbReference>
<proteinExistence type="inferred from homology"/>
<dbReference type="Gene3D" id="1.10.150.130">
    <property type="match status" value="1"/>
</dbReference>
<dbReference type="InterPro" id="IPR002104">
    <property type="entry name" value="Integrase_catalytic"/>
</dbReference>
<dbReference type="SUPFAM" id="SSF56349">
    <property type="entry name" value="DNA breaking-rejoining enzymes"/>
    <property type="match status" value="1"/>
</dbReference>
<evidence type="ECO:0000313" key="8">
    <source>
        <dbReference type="Proteomes" id="UP000199701"/>
    </source>
</evidence>
<dbReference type="Proteomes" id="UP000199701">
    <property type="component" value="Unassembled WGS sequence"/>
</dbReference>
<keyword evidence="5" id="KW-0233">DNA recombination</keyword>
<keyword evidence="8" id="KW-1185">Reference proteome</keyword>
<organism evidence="7 8">
    <name type="scientific">[Clostridium] fimetarium</name>
    <dbReference type="NCBI Taxonomy" id="99656"/>
    <lineage>
        <taxon>Bacteria</taxon>
        <taxon>Bacillati</taxon>
        <taxon>Bacillota</taxon>
        <taxon>Clostridia</taxon>
        <taxon>Lachnospirales</taxon>
        <taxon>Lachnospiraceae</taxon>
    </lineage>
</organism>
<evidence type="ECO:0000256" key="2">
    <source>
        <dbReference type="ARBA" id="ARBA00008857"/>
    </source>
</evidence>
<dbReference type="Pfam" id="PF00589">
    <property type="entry name" value="Phage_integrase"/>
    <property type="match status" value="1"/>
</dbReference>
<evidence type="ECO:0000256" key="1">
    <source>
        <dbReference type="ARBA" id="ARBA00003283"/>
    </source>
</evidence>
<name>A0A1I0R0K2_9FIRM</name>
<evidence type="ECO:0000313" key="7">
    <source>
        <dbReference type="EMBL" id="SEW33340.1"/>
    </source>
</evidence>
<dbReference type="EMBL" id="FOJI01000010">
    <property type="protein sequence ID" value="SEW33340.1"/>
    <property type="molecule type" value="Genomic_DNA"/>
</dbReference>
<evidence type="ECO:0000256" key="3">
    <source>
        <dbReference type="ARBA" id="ARBA00022908"/>
    </source>
</evidence>
<dbReference type="InterPro" id="IPR011010">
    <property type="entry name" value="DNA_brk_join_enz"/>
</dbReference>
<dbReference type="PROSITE" id="PS51898">
    <property type="entry name" value="TYR_RECOMBINASE"/>
    <property type="match status" value="1"/>
</dbReference>
<dbReference type="SUPFAM" id="SSF54171">
    <property type="entry name" value="DNA-binding domain"/>
    <property type="match status" value="1"/>
</dbReference>
<dbReference type="InterPro" id="IPR004191">
    <property type="entry name" value="Integrase_Tn916-type_DNA-bd_N"/>
</dbReference>
<keyword evidence="3" id="KW-0229">DNA integration</keyword>
<comment type="function">
    <text evidence="1">Site-specific tyrosine recombinase, which acts by catalyzing the cutting and rejoining of the recombining DNA molecules.</text>
</comment>
<dbReference type="Gene3D" id="3.30.160.60">
    <property type="entry name" value="Classic Zinc Finger"/>
    <property type="match status" value="1"/>
</dbReference>
<dbReference type="InterPro" id="IPR004107">
    <property type="entry name" value="Integrase_SAM-like_N"/>
</dbReference>
<evidence type="ECO:0000259" key="6">
    <source>
        <dbReference type="PROSITE" id="PS51898"/>
    </source>
</evidence>
<dbReference type="PANTHER" id="PTHR30629:SF2">
    <property type="entry name" value="PROPHAGE INTEGRASE INTS-RELATED"/>
    <property type="match status" value="1"/>
</dbReference>
<dbReference type="GO" id="GO:0008907">
    <property type="term" value="F:integrase activity"/>
    <property type="evidence" value="ECO:0007669"/>
    <property type="project" value="InterPro"/>
</dbReference>
<evidence type="ECO:0000256" key="4">
    <source>
        <dbReference type="ARBA" id="ARBA00023125"/>
    </source>
</evidence>
<dbReference type="GO" id="GO:0006310">
    <property type="term" value="P:DNA recombination"/>
    <property type="evidence" value="ECO:0007669"/>
    <property type="project" value="UniProtKB-KW"/>
</dbReference>
<dbReference type="PANTHER" id="PTHR30629">
    <property type="entry name" value="PROPHAGE INTEGRASE"/>
    <property type="match status" value="1"/>
</dbReference>
<comment type="similarity">
    <text evidence="2">Belongs to the 'phage' integrase family.</text>
</comment>
<dbReference type="AlphaFoldDB" id="A0A1I0R0K2"/>
<dbReference type="STRING" id="99656.SAMN05421659_11097"/>
<dbReference type="RefSeq" id="WP_330385988.1">
    <property type="nucleotide sequence ID" value="NZ_FOJI01000010.1"/>
</dbReference>
<reference evidence="7 8" key="1">
    <citation type="submission" date="2016-10" db="EMBL/GenBank/DDBJ databases">
        <authorList>
            <person name="de Groot N.N."/>
        </authorList>
    </citation>
    <scope>NUCLEOTIDE SEQUENCE [LARGE SCALE GENOMIC DNA]</scope>
    <source>
        <strain evidence="7 8">DSM 9179</strain>
    </source>
</reference>
<dbReference type="Pfam" id="PF02920">
    <property type="entry name" value="Integrase_DNA"/>
    <property type="match status" value="1"/>
</dbReference>
<dbReference type="CDD" id="cd01189">
    <property type="entry name" value="INT_ICEBs1_C_like"/>
    <property type="match status" value="1"/>
</dbReference>
<sequence>MARKDNRGRNLKTGESQRKDGRYMYRYVDERSGKRMTIYDDDLVNLRNTENQISKDIDDDIVTDPESRRMTLNMLFEQYMLLKKLAPTTRMNSLNMWNHHVKNNIGQMKVIQIKPSHIKLFYAELSRKKLSHSTIKMLHNLIYPSFEMALDDDLIRKNPSRNTLKDNGMPPMEKHALTIRQQRNLLEFVGKSAVYNVYLPLLQIMIETCFRCGEIVGLTWSDVDMKKKVISINHQLVYKDFGDGNGYSFHIITPKTEAGIRRFPMTENIYKAFEKQRKQNFMLGLRGTAEVDGFTGFIFNSKNDNPIMPSALNNVLYNVVKAYNLQEVDNAKKEKRELELLPRISAHIFRHTGCTRMAESGMDMKVVQYLMGHANIDVTMNVYNHITDESRIETELAKLKSWVSVSHAPRKQSFLGHGCRRMHLNLKMPAGKQASHSHFKLAAHGS</sequence>
<dbReference type="InterPro" id="IPR010998">
    <property type="entry name" value="Integrase_recombinase_N"/>
</dbReference>
<dbReference type="Gene3D" id="1.10.443.10">
    <property type="entry name" value="Intergrase catalytic core"/>
    <property type="match status" value="1"/>
</dbReference>
<accession>A0A1I0R0K2</accession>
<dbReference type="InterPro" id="IPR013762">
    <property type="entry name" value="Integrase-like_cat_sf"/>
</dbReference>
<keyword evidence="4" id="KW-0238">DNA-binding</keyword>
<dbReference type="Pfam" id="PF14659">
    <property type="entry name" value="Phage_int_SAM_3"/>
    <property type="match status" value="1"/>
</dbReference>
<dbReference type="InterPro" id="IPR050808">
    <property type="entry name" value="Phage_Integrase"/>
</dbReference>
<gene>
    <name evidence="7" type="ORF">SAMN05421659_11097</name>
</gene>
<protein>
    <submittedName>
        <fullName evidence="7">Site-specific recombinase XerD</fullName>
    </submittedName>
</protein>
<dbReference type="InterPro" id="IPR016177">
    <property type="entry name" value="DNA-bd_dom_sf"/>
</dbReference>